<dbReference type="Proteomes" id="UP001287286">
    <property type="component" value="Unassembled WGS sequence"/>
</dbReference>
<evidence type="ECO:0000313" key="3">
    <source>
        <dbReference type="Proteomes" id="UP001287286"/>
    </source>
</evidence>
<keyword evidence="1" id="KW-1133">Transmembrane helix</keyword>
<keyword evidence="3" id="KW-1185">Reference proteome</keyword>
<accession>A0ABR0BDJ4</accession>
<gene>
    <name evidence="2" type="ORF">Purlil1_13639</name>
</gene>
<reference evidence="2 3" key="1">
    <citation type="journal article" date="2024" name="Microbiol. Resour. Announc.">
        <title>Genome annotations for the ascomycete fungi Trichoderma harzianum, Trichoderma aggressivum, and Purpureocillium lilacinum.</title>
        <authorList>
            <person name="Beijen E.P.W."/>
            <person name="Ohm R.A."/>
        </authorList>
    </citation>
    <scope>NUCLEOTIDE SEQUENCE [LARGE SCALE GENOMIC DNA]</scope>
    <source>
        <strain evidence="2 3">CBS 150709</strain>
    </source>
</reference>
<keyword evidence="1" id="KW-0812">Transmembrane</keyword>
<keyword evidence="1" id="KW-0472">Membrane</keyword>
<proteinExistence type="predicted"/>
<evidence type="ECO:0000313" key="2">
    <source>
        <dbReference type="EMBL" id="KAK4069812.1"/>
    </source>
</evidence>
<sequence length="120" mass="13745">MGDVVLRHTPMGGEDDGAKDEKLAVSIGRDRVREFDLATWATDHFMMDRVYALKRATIWTLPSNSSLLAFLTLWPIMVAEHEPMSPDLKSWRDLDPLPRVKVRASLVFGWERYFGHGDVM</sequence>
<name>A0ABR0BDJ4_PURLI</name>
<organism evidence="2 3">
    <name type="scientific">Purpureocillium lilacinum</name>
    <name type="common">Paecilomyces lilacinus</name>
    <dbReference type="NCBI Taxonomy" id="33203"/>
    <lineage>
        <taxon>Eukaryota</taxon>
        <taxon>Fungi</taxon>
        <taxon>Dikarya</taxon>
        <taxon>Ascomycota</taxon>
        <taxon>Pezizomycotina</taxon>
        <taxon>Sordariomycetes</taxon>
        <taxon>Hypocreomycetidae</taxon>
        <taxon>Hypocreales</taxon>
        <taxon>Ophiocordycipitaceae</taxon>
        <taxon>Purpureocillium</taxon>
    </lineage>
</organism>
<feature type="transmembrane region" description="Helical" evidence="1">
    <location>
        <begin position="56"/>
        <end position="77"/>
    </location>
</feature>
<comment type="caution">
    <text evidence="2">The sequence shown here is derived from an EMBL/GenBank/DDBJ whole genome shotgun (WGS) entry which is preliminary data.</text>
</comment>
<protein>
    <submittedName>
        <fullName evidence="2">Uncharacterized protein</fullName>
    </submittedName>
</protein>
<evidence type="ECO:0000256" key="1">
    <source>
        <dbReference type="SAM" id="Phobius"/>
    </source>
</evidence>
<dbReference type="EMBL" id="JAWRVI010000264">
    <property type="protein sequence ID" value="KAK4069812.1"/>
    <property type="molecule type" value="Genomic_DNA"/>
</dbReference>